<organism evidence="1">
    <name type="scientific">marine sediment metagenome</name>
    <dbReference type="NCBI Taxonomy" id="412755"/>
    <lineage>
        <taxon>unclassified sequences</taxon>
        <taxon>metagenomes</taxon>
        <taxon>ecological metagenomes</taxon>
    </lineage>
</organism>
<dbReference type="EMBL" id="LAZR01002609">
    <property type="protein sequence ID" value="KKN27853.1"/>
    <property type="molecule type" value="Genomic_DNA"/>
</dbReference>
<proteinExistence type="predicted"/>
<evidence type="ECO:0000313" key="1">
    <source>
        <dbReference type="EMBL" id="KKN27853.1"/>
    </source>
</evidence>
<comment type="caution">
    <text evidence="1">The sequence shown here is derived from an EMBL/GenBank/DDBJ whole genome shotgun (WGS) entry which is preliminary data.</text>
</comment>
<sequence>MFLKEFEFDKFPKNITYFDNEALKLNNEFLFFHNKSKFRRELTRLQNLIKSYTNTPLIASGIQDAYLKKQYTEKYLIVLFTTSENVKEINTIMEVHSDIELNPGCVFLETNSEYLLLLARDMEGLILGVNIMELILKQILEDYLNQKKFDEYITIRPFKLIDC</sequence>
<gene>
    <name evidence="1" type="ORF">LCGC14_0860220</name>
</gene>
<reference evidence="1" key="1">
    <citation type="journal article" date="2015" name="Nature">
        <title>Complex archaea that bridge the gap between prokaryotes and eukaryotes.</title>
        <authorList>
            <person name="Spang A."/>
            <person name="Saw J.H."/>
            <person name="Jorgensen S.L."/>
            <person name="Zaremba-Niedzwiedzka K."/>
            <person name="Martijn J."/>
            <person name="Lind A.E."/>
            <person name="van Eijk R."/>
            <person name="Schleper C."/>
            <person name="Guy L."/>
            <person name="Ettema T.J."/>
        </authorList>
    </citation>
    <scope>NUCLEOTIDE SEQUENCE</scope>
</reference>
<accession>A0A0F9SEP2</accession>
<name>A0A0F9SEP2_9ZZZZ</name>
<protein>
    <submittedName>
        <fullName evidence="1">Uncharacterized protein</fullName>
    </submittedName>
</protein>
<dbReference type="AlphaFoldDB" id="A0A0F9SEP2"/>